<feature type="transmembrane region" description="Helical" evidence="14">
    <location>
        <begin position="222"/>
        <end position="244"/>
    </location>
</feature>
<dbReference type="NCBIfam" id="TIGR01473">
    <property type="entry name" value="cyoE_ctaB"/>
    <property type="match status" value="1"/>
</dbReference>
<gene>
    <name evidence="14" type="primary">ctaB</name>
    <name evidence="15" type="ORF">IW967_14820</name>
</gene>
<protein>
    <recommendedName>
        <fullName evidence="11 14">Protoheme IX farnesyltransferase</fullName>
        <ecNumber evidence="3 14">2.5.1.141</ecNumber>
    </recommendedName>
    <alternativeName>
        <fullName evidence="12 14">Heme B farnesyltransferase</fullName>
    </alternativeName>
    <alternativeName>
        <fullName evidence="10 14">Heme O synthase</fullName>
    </alternativeName>
</protein>
<evidence type="ECO:0000256" key="11">
    <source>
        <dbReference type="ARBA" id="ARBA00040810"/>
    </source>
</evidence>
<evidence type="ECO:0000313" key="15">
    <source>
        <dbReference type="EMBL" id="MBF8379121.1"/>
    </source>
</evidence>
<dbReference type="PROSITE" id="PS00943">
    <property type="entry name" value="UBIA"/>
    <property type="match status" value="1"/>
</dbReference>
<feature type="transmembrane region" description="Helical" evidence="14">
    <location>
        <begin position="32"/>
        <end position="51"/>
    </location>
</feature>
<keyword evidence="7 14" id="KW-1133">Transmembrane helix</keyword>
<evidence type="ECO:0000256" key="2">
    <source>
        <dbReference type="ARBA" id="ARBA00004919"/>
    </source>
</evidence>
<feature type="transmembrane region" description="Helical" evidence="14">
    <location>
        <begin position="178"/>
        <end position="201"/>
    </location>
</feature>
<evidence type="ECO:0000256" key="10">
    <source>
        <dbReference type="ARBA" id="ARBA00030253"/>
    </source>
</evidence>
<feature type="transmembrane region" description="Helical" evidence="14">
    <location>
        <begin position="125"/>
        <end position="146"/>
    </location>
</feature>
<organism evidence="15 16">
    <name type="scientific">Alicyclobacillus mali</name>
    <name type="common">ex Roth et al. 2021</name>
    <dbReference type="NCBI Taxonomy" id="1123961"/>
    <lineage>
        <taxon>Bacteria</taxon>
        <taxon>Bacillati</taxon>
        <taxon>Bacillota</taxon>
        <taxon>Bacilli</taxon>
        <taxon>Bacillales</taxon>
        <taxon>Alicyclobacillaceae</taxon>
        <taxon>Alicyclobacillus</taxon>
    </lineage>
</organism>
<feature type="transmembrane region" description="Helical" evidence="14">
    <location>
        <begin position="153"/>
        <end position="172"/>
    </location>
</feature>
<dbReference type="InterPro" id="IPR044878">
    <property type="entry name" value="UbiA_sf"/>
</dbReference>
<dbReference type="EMBL" id="JADPKZ010000048">
    <property type="protein sequence ID" value="MBF8379121.1"/>
    <property type="molecule type" value="Genomic_DNA"/>
</dbReference>
<dbReference type="NCBIfam" id="NF003349">
    <property type="entry name" value="PRK04375.1-2"/>
    <property type="match status" value="1"/>
</dbReference>
<name>A0ABS0F737_9BACL</name>
<feature type="transmembrane region" description="Helical" evidence="14">
    <location>
        <begin position="250"/>
        <end position="271"/>
    </location>
</feature>
<dbReference type="CDD" id="cd13957">
    <property type="entry name" value="PT_UbiA_Cox10"/>
    <property type="match status" value="1"/>
</dbReference>
<accession>A0ABS0F737</accession>
<sequence>MLMENEQEAVHANARAIYHSLQAFWELGKPRINALLLFSAFCAMVAARHGVPPLRPTLVGLLGLGLACAGAAMVNMWFDRDIDRVMERTQNRPLPQGEMAPSIALVAGLVLGLVGFVTLDVGVGPLTAWLTVAGYLYYAVIYTMWLKRRTPQNIVIGGGAGAIPSFVGWAAVTGHLAPLAWLLFLIVFLWTPSHFWGLALYRSEDYRRASVPMMPVVRGARTTIAQMLFYAFVLAGVDLAVSHFVVHPGLYLAVASALNAWFVAVHIRLALARSQIAFWAKRTFLASLVYLPVALLCAAVANL</sequence>
<dbReference type="Pfam" id="PF01040">
    <property type="entry name" value="UbiA"/>
    <property type="match status" value="1"/>
</dbReference>
<evidence type="ECO:0000256" key="7">
    <source>
        <dbReference type="ARBA" id="ARBA00022989"/>
    </source>
</evidence>
<proteinExistence type="inferred from homology"/>
<keyword evidence="4 14" id="KW-1003">Cell membrane</keyword>
<comment type="similarity">
    <text evidence="14">Belongs to the UbiA prenyltransferase family. Protoheme IX farnesyltransferase subfamily.</text>
</comment>
<evidence type="ECO:0000256" key="8">
    <source>
        <dbReference type="ARBA" id="ARBA00023133"/>
    </source>
</evidence>
<keyword evidence="16" id="KW-1185">Reference proteome</keyword>
<feature type="transmembrane region" description="Helical" evidence="14">
    <location>
        <begin position="283"/>
        <end position="301"/>
    </location>
</feature>
<dbReference type="Proteomes" id="UP000642910">
    <property type="component" value="Unassembled WGS sequence"/>
</dbReference>
<comment type="subcellular location">
    <subcellularLocation>
        <location evidence="1 14">Cell membrane</location>
        <topology evidence="1 14">Multi-pass membrane protein</topology>
    </subcellularLocation>
</comment>
<evidence type="ECO:0000256" key="5">
    <source>
        <dbReference type="ARBA" id="ARBA00022679"/>
    </source>
</evidence>
<evidence type="ECO:0000256" key="3">
    <source>
        <dbReference type="ARBA" id="ARBA00012292"/>
    </source>
</evidence>
<evidence type="ECO:0000256" key="6">
    <source>
        <dbReference type="ARBA" id="ARBA00022692"/>
    </source>
</evidence>
<evidence type="ECO:0000256" key="13">
    <source>
        <dbReference type="ARBA" id="ARBA00047690"/>
    </source>
</evidence>
<dbReference type="PANTHER" id="PTHR43448:SF7">
    <property type="entry name" value="4-HYDROXYBENZOATE SOLANESYLTRANSFERASE"/>
    <property type="match status" value="1"/>
</dbReference>
<dbReference type="InterPro" id="IPR030470">
    <property type="entry name" value="UbiA_prenylTrfase_CS"/>
</dbReference>
<dbReference type="PANTHER" id="PTHR43448">
    <property type="entry name" value="PROTOHEME IX FARNESYLTRANSFERASE, MITOCHONDRIAL"/>
    <property type="match status" value="1"/>
</dbReference>
<dbReference type="EC" id="2.5.1.141" evidence="3 14"/>
<keyword evidence="9 14" id="KW-0472">Membrane</keyword>
<evidence type="ECO:0000256" key="9">
    <source>
        <dbReference type="ARBA" id="ARBA00023136"/>
    </source>
</evidence>
<dbReference type="HAMAP" id="MF_00154">
    <property type="entry name" value="CyoE_CtaB"/>
    <property type="match status" value="1"/>
</dbReference>
<evidence type="ECO:0000256" key="14">
    <source>
        <dbReference type="HAMAP-Rule" id="MF_00154"/>
    </source>
</evidence>
<dbReference type="Gene3D" id="1.10.357.140">
    <property type="entry name" value="UbiA prenyltransferase"/>
    <property type="match status" value="1"/>
</dbReference>
<comment type="caution">
    <text evidence="15">The sequence shown here is derived from an EMBL/GenBank/DDBJ whole genome shotgun (WGS) entry which is preliminary data.</text>
</comment>
<comment type="catalytic activity">
    <reaction evidence="13 14">
        <text>heme b + (2E,6E)-farnesyl diphosphate + H2O = Fe(II)-heme o + diphosphate</text>
        <dbReference type="Rhea" id="RHEA:28070"/>
        <dbReference type="ChEBI" id="CHEBI:15377"/>
        <dbReference type="ChEBI" id="CHEBI:33019"/>
        <dbReference type="ChEBI" id="CHEBI:60344"/>
        <dbReference type="ChEBI" id="CHEBI:60530"/>
        <dbReference type="ChEBI" id="CHEBI:175763"/>
        <dbReference type="EC" id="2.5.1.141"/>
    </reaction>
</comment>
<evidence type="ECO:0000256" key="1">
    <source>
        <dbReference type="ARBA" id="ARBA00004651"/>
    </source>
</evidence>
<comment type="pathway">
    <text evidence="2 14">Porphyrin-containing compound metabolism; heme O biosynthesis; heme O from protoheme: step 1/1.</text>
</comment>
<dbReference type="InterPro" id="IPR000537">
    <property type="entry name" value="UbiA_prenyltransferase"/>
</dbReference>
<evidence type="ECO:0000256" key="4">
    <source>
        <dbReference type="ARBA" id="ARBA00022475"/>
    </source>
</evidence>
<comment type="subunit">
    <text evidence="14">Interacts with CtaA.</text>
</comment>
<evidence type="ECO:0000313" key="16">
    <source>
        <dbReference type="Proteomes" id="UP000642910"/>
    </source>
</evidence>
<keyword evidence="5 14" id="KW-0808">Transferase</keyword>
<dbReference type="RefSeq" id="WP_195868433.1">
    <property type="nucleotide sequence ID" value="NZ_JADPKZ010000048.1"/>
</dbReference>
<comment type="function">
    <text evidence="14">Converts heme B (protoheme IX) to heme O by substitution of the vinyl group on carbon 2 of heme B porphyrin ring with a hydroxyethyl farnesyl side group.</text>
</comment>
<feature type="transmembrane region" description="Helical" evidence="14">
    <location>
        <begin position="57"/>
        <end position="78"/>
    </location>
</feature>
<dbReference type="InterPro" id="IPR006369">
    <property type="entry name" value="Protohaem_IX_farnesylTrfase"/>
</dbReference>
<keyword evidence="8 14" id="KW-0350">Heme biosynthesis</keyword>
<feature type="transmembrane region" description="Helical" evidence="14">
    <location>
        <begin position="99"/>
        <end position="119"/>
    </location>
</feature>
<evidence type="ECO:0000256" key="12">
    <source>
        <dbReference type="ARBA" id="ARBA00042475"/>
    </source>
</evidence>
<reference evidence="15 16" key="1">
    <citation type="submission" date="2020-11" db="EMBL/GenBank/DDBJ databases">
        <title>Genomic insight of Alicyclobacillus mali FL 18 reveals a new arsenic-resistant strain, with potential in environmental biotechnology.</title>
        <authorList>
            <person name="Fiorentino G."/>
            <person name="Gallo G."/>
            <person name="Aulitto M."/>
        </authorList>
    </citation>
    <scope>NUCLEOTIDE SEQUENCE [LARGE SCALE GENOMIC DNA]</scope>
    <source>
        <strain evidence="15 16">FL 18</strain>
    </source>
</reference>
<keyword evidence="6 14" id="KW-0812">Transmembrane</keyword>
<comment type="miscellaneous">
    <text evidence="14">Carbon 2 of the heme B porphyrin ring is defined according to the Fischer nomenclature.</text>
</comment>